<evidence type="ECO:0000313" key="2">
    <source>
        <dbReference type="EMBL" id="KAK2949438.1"/>
    </source>
</evidence>
<feature type="region of interest" description="Disordered" evidence="1">
    <location>
        <begin position="95"/>
        <end position="134"/>
    </location>
</feature>
<organism evidence="2 3">
    <name type="scientific">Blattamonas nauphoetae</name>
    <dbReference type="NCBI Taxonomy" id="2049346"/>
    <lineage>
        <taxon>Eukaryota</taxon>
        <taxon>Metamonada</taxon>
        <taxon>Preaxostyla</taxon>
        <taxon>Oxymonadida</taxon>
        <taxon>Blattamonas</taxon>
    </lineage>
</organism>
<name>A0ABQ9XAE4_9EUKA</name>
<feature type="region of interest" description="Disordered" evidence="1">
    <location>
        <begin position="1"/>
        <end position="67"/>
    </location>
</feature>
<reference evidence="2 3" key="1">
    <citation type="journal article" date="2022" name="bioRxiv">
        <title>Genomics of Preaxostyla Flagellates Illuminates Evolutionary Transitions and the Path Towards Mitochondrial Loss.</title>
        <authorList>
            <person name="Novak L.V.F."/>
            <person name="Treitli S.C."/>
            <person name="Pyrih J."/>
            <person name="Halakuc P."/>
            <person name="Pipaliya S.V."/>
            <person name="Vacek V."/>
            <person name="Brzon O."/>
            <person name="Soukal P."/>
            <person name="Eme L."/>
            <person name="Dacks J.B."/>
            <person name="Karnkowska A."/>
            <person name="Elias M."/>
            <person name="Hampl V."/>
        </authorList>
    </citation>
    <scope>NUCLEOTIDE SEQUENCE [LARGE SCALE GENOMIC DNA]</scope>
    <source>
        <strain evidence="2">NAU3</strain>
        <tissue evidence="2">Gut</tissue>
    </source>
</reference>
<dbReference type="Proteomes" id="UP001281761">
    <property type="component" value="Unassembled WGS sequence"/>
</dbReference>
<comment type="caution">
    <text evidence="2">The sequence shown here is derived from an EMBL/GenBank/DDBJ whole genome shotgun (WGS) entry which is preliminary data.</text>
</comment>
<protein>
    <submittedName>
        <fullName evidence="2">Uncharacterized protein</fullName>
    </submittedName>
</protein>
<feature type="compositionally biased region" description="Basic residues" evidence="1">
    <location>
        <begin position="1"/>
        <end position="13"/>
    </location>
</feature>
<evidence type="ECO:0000256" key="1">
    <source>
        <dbReference type="SAM" id="MobiDB-lite"/>
    </source>
</evidence>
<feature type="compositionally biased region" description="Low complexity" evidence="1">
    <location>
        <begin position="113"/>
        <end position="127"/>
    </location>
</feature>
<gene>
    <name evidence="2" type="ORF">BLNAU_15634</name>
</gene>
<sequence length="175" mass="19375">MKCQKKKANKRGRPKLEESWESDDETSIEVTSWSGSEESVEEEVKKVKRQTSAVTEDSDSCSSYSVSEELRTTSIITRSRASPELICHKTPVMVDDDSLEEDLDIPPPLHQTESSSPSNSEAEPAPSLDVGYDSDLATSSRYDIPSSCLLFSMIGGRQLEKSARLPSVVSDIEIW</sequence>
<dbReference type="EMBL" id="JARBJD010000156">
    <property type="protein sequence ID" value="KAK2949438.1"/>
    <property type="molecule type" value="Genomic_DNA"/>
</dbReference>
<evidence type="ECO:0000313" key="3">
    <source>
        <dbReference type="Proteomes" id="UP001281761"/>
    </source>
</evidence>
<proteinExistence type="predicted"/>
<accession>A0ABQ9XAE4</accession>
<keyword evidence="3" id="KW-1185">Reference proteome</keyword>
<feature type="compositionally biased region" description="Acidic residues" evidence="1">
    <location>
        <begin position="95"/>
        <end position="104"/>
    </location>
</feature>